<accession>A0A8K0VVV4</accession>
<dbReference type="Proteomes" id="UP000813461">
    <property type="component" value="Unassembled WGS sequence"/>
</dbReference>
<evidence type="ECO:0000313" key="1">
    <source>
        <dbReference type="EMBL" id="KAH7080969.1"/>
    </source>
</evidence>
<proteinExistence type="predicted"/>
<gene>
    <name evidence="1" type="ORF">FB567DRAFT_117040</name>
</gene>
<protein>
    <submittedName>
        <fullName evidence="1">Uncharacterized protein</fullName>
    </submittedName>
</protein>
<reference evidence="1" key="1">
    <citation type="journal article" date="2021" name="Nat. Commun.">
        <title>Genetic determinants of endophytism in the Arabidopsis root mycobiome.</title>
        <authorList>
            <person name="Mesny F."/>
            <person name="Miyauchi S."/>
            <person name="Thiergart T."/>
            <person name="Pickel B."/>
            <person name="Atanasova L."/>
            <person name="Karlsson M."/>
            <person name="Huettel B."/>
            <person name="Barry K.W."/>
            <person name="Haridas S."/>
            <person name="Chen C."/>
            <person name="Bauer D."/>
            <person name="Andreopoulos W."/>
            <person name="Pangilinan J."/>
            <person name="LaButti K."/>
            <person name="Riley R."/>
            <person name="Lipzen A."/>
            <person name="Clum A."/>
            <person name="Drula E."/>
            <person name="Henrissat B."/>
            <person name="Kohler A."/>
            <person name="Grigoriev I.V."/>
            <person name="Martin F.M."/>
            <person name="Hacquard S."/>
        </authorList>
    </citation>
    <scope>NUCLEOTIDE SEQUENCE</scope>
    <source>
        <strain evidence="1">MPI-SDFR-AT-0120</strain>
    </source>
</reference>
<name>A0A8K0VVV4_9PLEO</name>
<dbReference type="OrthoDB" id="5244524at2759"/>
<evidence type="ECO:0000313" key="2">
    <source>
        <dbReference type="Proteomes" id="UP000813461"/>
    </source>
</evidence>
<organism evidence="1 2">
    <name type="scientific">Paraphoma chrysanthemicola</name>
    <dbReference type="NCBI Taxonomy" id="798071"/>
    <lineage>
        <taxon>Eukaryota</taxon>
        <taxon>Fungi</taxon>
        <taxon>Dikarya</taxon>
        <taxon>Ascomycota</taxon>
        <taxon>Pezizomycotina</taxon>
        <taxon>Dothideomycetes</taxon>
        <taxon>Pleosporomycetidae</taxon>
        <taxon>Pleosporales</taxon>
        <taxon>Pleosporineae</taxon>
        <taxon>Phaeosphaeriaceae</taxon>
        <taxon>Paraphoma</taxon>
    </lineage>
</organism>
<dbReference type="AlphaFoldDB" id="A0A8K0VVV4"/>
<sequence length="173" mass="19713">MFKNESGERKFSFTRFISNAVPNVAGAPQDIELSREEKDLIFIHQFNEPDPLILSPEAFRYGGIDTSSKVAASIHKAMLQNGVLEKDTHVINTAAITRSLAHQVPSITSHAQKKLINLLFFWEEEVERWNRLTGEQEALRVSMDAEKERSLAEENRLAELARLLKLRPSERLT</sequence>
<keyword evidence="2" id="KW-1185">Reference proteome</keyword>
<comment type="caution">
    <text evidence="1">The sequence shown here is derived from an EMBL/GenBank/DDBJ whole genome shotgun (WGS) entry which is preliminary data.</text>
</comment>
<dbReference type="EMBL" id="JAGMVJ010000015">
    <property type="protein sequence ID" value="KAH7080969.1"/>
    <property type="molecule type" value="Genomic_DNA"/>
</dbReference>